<gene>
    <name evidence="3" type="ORF">C2E16_03255</name>
</gene>
<feature type="compositionally biased region" description="Basic and acidic residues" evidence="1">
    <location>
        <begin position="54"/>
        <end position="65"/>
    </location>
</feature>
<proteinExistence type="predicted"/>
<protein>
    <submittedName>
        <fullName evidence="3">YopN family type III secretion system gatekeeper subunit</fullName>
    </submittedName>
</protein>
<dbReference type="Proteomes" id="UP000237673">
    <property type="component" value="Chromosome"/>
</dbReference>
<name>A0ABM6RXH8_9GAMM</name>
<accession>A0ABM6RXH8</accession>
<sequence length="376" mass="42001">MLKPNLPLMPHPFKALMKAADSGPNKSAERAGQSVADTSANDMKEEVGLMFSERAESQKKAEQRRQQQHGLRHRQQAGKVQLHKLYAMLDSGDPSRREAHLSQLRDTLKRKPPADTDELLSQLDNDPARCDLLLRVMEREARDQGDNALCETISRHLETLQTQHGERLRAGLNTAAAFAEYSAHPQQRQTLRNLYYDSIVHQQSALAMVDLLLAHTDPTQFVSGLRTLQRALADDIAALASSISTGALRHIQNGLAEARQVGHTLEESQKMLDRMAGKMTLHAIGATELTRRLLHFSHHGAWQQDLQQLGEDVVANASPRQLSMFFNAVLPLVRSLPLALWKVKDGRKTALTLLANHSAALLGNERKQAHRAWSKR</sequence>
<feature type="compositionally biased region" description="Basic residues" evidence="1">
    <location>
        <begin position="66"/>
        <end position="76"/>
    </location>
</feature>
<keyword evidence="4" id="KW-1185">Reference proteome</keyword>
<evidence type="ECO:0000256" key="1">
    <source>
        <dbReference type="SAM" id="MobiDB-lite"/>
    </source>
</evidence>
<organism evidence="3 4">
    <name type="scientific">Mixta calida</name>
    <dbReference type="NCBI Taxonomy" id="665913"/>
    <lineage>
        <taxon>Bacteria</taxon>
        <taxon>Pseudomonadati</taxon>
        <taxon>Pseudomonadota</taxon>
        <taxon>Gammaproteobacteria</taxon>
        <taxon>Enterobacterales</taxon>
        <taxon>Erwiniaceae</taxon>
        <taxon>Mixta</taxon>
    </lineage>
</organism>
<dbReference type="EMBL" id="CP026378">
    <property type="protein sequence ID" value="AUY24024.1"/>
    <property type="molecule type" value="Genomic_DNA"/>
</dbReference>
<dbReference type="InterPro" id="IPR013401">
    <property type="entry name" value="T3SS_LcrE"/>
</dbReference>
<dbReference type="Pfam" id="PF07201">
    <property type="entry name" value="HrpJ"/>
    <property type="match status" value="1"/>
</dbReference>
<evidence type="ECO:0000313" key="3">
    <source>
        <dbReference type="EMBL" id="AUY24024.1"/>
    </source>
</evidence>
<evidence type="ECO:0000259" key="2">
    <source>
        <dbReference type="Pfam" id="PF07201"/>
    </source>
</evidence>
<dbReference type="Gene3D" id="1.10.150.630">
    <property type="match status" value="1"/>
</dbReference>
<feature type="region of interest" description="Disordered" evidence="1">
    <location>
        <begin position="18"/>
        <end position="41"/>
    </location>
</feature>
<dbReference type="InterPro" id="IPR010812">
    <property type="entry name" value="HrpJ-like"/>
</dbReference>
<dbReference type="RefSeq" id="WP_084971148.1">
    <property type="nucleotide sequence ID" value="NZ_CP026378.1"/>
</dbReference>
<dbReference type="SUPFAM" id="SSF140591">
    <property type="entry name" value="Type III secretion system domain"/>
    <property type="match status" value="1"/>
</dbReference>
<evidence type="ECO:0000313" key="4">
    <source>
        <dbReference type="Proteomes" id="UP000237673"/>
    </source>
</evidence>
<dbReference type="NCBIfam" id="TIGR02568">
    <property type="entry name" value="LcrE"/>
    <property type="match status" value="1"/>
</dbReference>
<feature type="region of interest" description="Disordered" evidence="1">
    <location>
        <begin position="54"/>
        <end position="80"/>
    </location>
</feature>
<reference evidence="3 4" key="1">
    <citation type="submission" date="2018-01" db="EMBL/GenBank/DDBJ databases">
        <title>Complete and assembled Genome of Pantoea calida DSM22759T.</title>
        <authorList>
            <person name="Stevens M.J.A."/>
            <person name="Zurfluh K."/>
            <person name="Stephan R."/>
        </authorList>
    </citation>
    <scope>NUCLEOTIDE SEQUENCE [LARGE SCALE GENOMIC DNA]</scope>
    <source>
        <strain evidence="3 4">DSM 22759</strain>
    </source>
</reference>
<dbReference type="GeneID" id="84632745"/>
<feature type="domain" description="Hypersensitivity response secretion-like HrpJ" evidence="2">
    <location>
        <begin position="51"/>
        <end position="213"/>
    </location>
</feature>